<dbReference type="CDD" id="cd00449">
    <property type="entry name" value="PLPDE_IV"/>
    <property type="match status" value="1"/>
</dbReference>
<proteinExistence type="inferred from homology"/>
<dbReference type="InterPro" id="IPR050571">
    <property type="entry name" value="Class-IV_PLP-Dep_Aminotrnsfr"/>
</dbReference>
<dbReference type="PANTHER" id="PTHR42743:SF2">
    <property type="entry name" value="AMINODEOXYCHORISMATE LYASE"/>
    <property type="match status" value="1"/>
</dbReference>
<evidence type="ECO:0000256" key="1">
    <source>
        <dbReference type="ARBA" id="ARBA00009320"/>
    </source>
</evidence>
<protein>
    <submittedName>
        <fullName evidence="2">Branched-chain amino acid aminotransferase</fullName>
    </submittedName>
</protein>
<dbReference type="Gene3D" id="3.20.10.10">
    <property type="entry name" value="D-amino Acid Aminotransferase, subunit A, domain 2"/>
    <property type="match status" value="1"/>
</dbReference>
<dbReference type="InterPro" id="IPR043132">
    <property type="entry name" value="BCAT-like_C"/>
</dbReference>
<dbReference type="InterPro" id="IPR001544">
    <property type="entry name" value="Aminotrans_IV"/>
</dbReference>
<reference evidence="2 3" key="1">
    <citation type="journal article" date="2018" name="Syst. Appl. Microbiol.">
        <title>Abditibacterium utsteinense sp. nov., the first cultivated member of candidate phylum FBP, isolated from ice-free Antarctic soil samples.</title>
        <authorList>
            <person name="Tahon G."/>
            <person name="Tytgat B."/>
            <person name="Lebbe L."/>
            <person name="Carlier A."/>
            <person name="Willems A."/>
        </authorList>
    </citation>
    <scope>NUCLEOTIDE SEQUENCE [LARGE SCALE GENOMIC DNA]</scope>
    <source>
        <strain evidence="2 3">LMG 29911</strain>
    </source>
</reference>
<dbReference type="InterPro" id="IPR036038">
    <property type="entry name" value="Aminotransferase-like"/>
</dbReference>
<dbReference type="AlphaFoldDB" id="A0A2S8SS60"/>
<evidence type="ECO:0000313" key="3">
    <source>
        <dbReference type="Proteomes" id="UP000237684"/>
    </source>
</evidence>
<comment type="caution">
    <text evidence="2">The sequence shown here is derived from an EMBL/GenBank/DDBJ whole genome shotgun (WGS) entry which is preliminary data.</text>
</comment>
<dbReference type="Pfam" id="PF01063">
    <property type="entry name" value="Aminotran_4"/>
    <property type="match status" value="1"/>
</dbReference>
<dbReference type="InterPro" id="IPR043131">
    <property type="entry name" value="BCAT-like_N"/>
</dbReference>
<dbReference type="Gene3D" id="3.30.470.10">
    <property type="match status" value="1"/>
</dbReference>
<keyword evidence="2" id="KW-0032">Aminotransferase</keyword>
<accession>A0A2S8SS60</accession>
<dbReference type="InParanoid" id="A0A2S8SS60"/>
<organism evidence="2 3">
    <name type="scientific">Abditibacterium utsteinense</name>
    <dbReference type="NCBI Taxonomy" id="1960156"/>
    <lineage>
        <taxon>Bacteria</taxon>
        <taxon>Pseudomonadati</taxon>
        <taxon>Abditibacteriota</taxon>
        <taxon>Abditibacteriia</taxon>
        <taxon>Abditibacteriales</taxon>
        <taxon>Abditibacteriaceae</taxon>
        <taxon>Abditibacterium</taxon>
    </lineage>
</organism>
<dbReference type="Proteomes" id="UP000237684">
    <property type="component" value="Unassembled WGS sequence"/>
</dbReference>
<keyword evidence="3" id="KW-1185">Reference proteome</keyword>
<sequence length="279" mass="31207">MKFWLNGKIIENSDTSGAVSARSAGLTLGWGVFTTLGVRDGAPRFLERHFGRLQRDANAADVPFDLDFPTISKALNAVLRANNIENGHARLTLTRRDDGRWNLENGADLSIFALETADSSGELRAQLSPHRTEAKRALAGVKITSYLPYFWAWREAKKRGYDEAILRDGEDVWCEGARSTIFWVKNGELFTPSLETGCLRGIGRDLALEWAAFQGIPVHQGRFQNREAETADEMWLVSAATGTRPLRALHDESGAKRMEFNGKNEMCAEFSRWLEAQSE</sequence>
<name>A0A2S8SS60_9BACT</name>
<dbReference type="GO" id="GO:0008483">
    <property type="term" value="F:transaminase activity"/>
    <property type="evidence" value="ECO:0007669"/>
    <property type="project" value="UniProtKB-KW"/>
</dbReference>
<evidence type="ECO:0000313" key="2">
    <source>
        <dbReference type="EMBL" id="PQV63652.1"/>
    </source>
</evidence>
<dbReference type="PANTHER" id="PTHR42743">
    <property type="entry name" value="AMINO-ACID AMINOTRANSFERASE"/>
    <property type="match status" value="1"/>
</dbReference>
<dbReference type="RefSeq" id="WP_105484062.1">
    <property type="nucleotide sequence ID" value="NZ_NIGF01000010.1"/>
</dbReference>
<keyword evidence="2" id="KW-0808">Transferase</keyword>
<dbReference type="GO" id="GO:0008153">
    <property type="term" value="P:4-aminobenzoate biosynthetic process"/>
    <property type="evidence" value="ECO:0007669"/>
    <property type="project" value="TreeGrafter"/>
</dbReference>
<comment type="similarity">
    <text evidence="1">Belongs to the class-IV pyridoxal-phosphate-dependent aminotransferase family.</text>
</comment>
<gene>
    <name evidence="2" type="ORF">B1R32_110118</name>
</gene>
<dbReference type="GO" id="GO:0008696">
    <property type="term" value="F:4-amino-4-deoxychorismate lyase activity"/>
    <property type="evidence" value="ECO:0007669"/>
    <property type="project" value="TreeGrafter"/>
</dbReference>
<dbReference type="SUPFAM" id="SSF56752">
    <property type="entry name" value="D-aminoacid aminotransferase-like PLP-dependent enzymes"/>
    <property type="match status" value="1"/>
</dbReference>
<dbReference type="OrthoDB" id="9805628at2"/>
<dbReference type="GO" id="GO:0005829">
    <property type="term" value="C:cytosol"/>
    <property type="evidence" value="ECO:0007669"/>
    <property type="project" value="TreeGrafter"/>
</dbReference>
<dbReference type="EMBL" id="NIGF01000010">
    <property type="protein sequence ID" value="PQV63652.1"/>
    <property type="molecule type" value="Genomic_DNA"/>
</dbReference>